<feature type="coiled-coil region" evidence="1">
    <location>
        <begin position="84"/>
        <end position="139"/>
    </location>
</feature>
<keyword evidence="4" id="KW-1185">Reference proteome</keyword>
<evidence type="ECO:0000313" key="3">
    <source>
        <dbReference type="EMBL" id="CAK0836290.1"/>
    </source>
</evidence>
<feature type="region of interest" description="Disordered" evidence="2">
    <location>
        <begin position="1"/>
        <end position="64"/>
    </location>
</feature>
<evidence type="ECO:0000256" key="1">
    <source>
        <dbReference type="SAM" id="Coils"/>
    </source>
</evidence>
<evidence type="ECO:0000313" key="4">
    <source>
        <dbReference type="Proteomes" id="UP001189429"/>
    </source>
</evidence>
<name>A0ABN9SV03_9DINO</name>
<feature type="coiled-coil region" evidence="1">
    <location>
        <begin position="212"/>
        <end position="239"/>
    </location>
</feature>
<accession>A0ABN9SV03</accession>
<feature type="compositionally biased region" description="Basic and acidic residues" evidence="2">
    <location>
        <begin position="15"/>
        <end position="30"/>
    </location>
</feature>
<dbReference type="EMBL" id="CAUYUJ010013481">
    <property type="protein sequence ID" value="CAK0836290.1"/>
    <property type="molecule type" value="Genomic_DNA"/>
</dbReference>
<feature type="non-terminal residue" evidence="3">
    <location>
        <position position="1"/>
    </location>
</feature>
<comment type="caution">
    <text evidence="3">The sequence shown here is derived from an EMBL/GenBank/DDBJ whole genome shotgun (WGS) entry which is preliminary data.</text>
</comment>
<protein>
    <submittedName>
        <fullName evidence="3">Uncharacterized protein</fullName>
    </submittedName>
</protein>
<reference evidence="3" key="1">
    <citation type="submission" date="2023-10" db="EMBL/GenBank/DDBJ databases">
        <authorList>
            <person name="Chen Y."/>
            <person name="Shah S."/>
            <person name="Dougan E. K."/>
            <person name="Thang M."/>
            <person name="Chan C."/>
        </authorList>
    </citation>
    <scope>NUCLEOTIDE SEQUENCE [LARGE SCALE GENOMIC DNA]</scope>
</reference>
<keyword evidence="1" id="KW-0175">Coiled coil</keyword>
<organism evidence="3 4">
    <name type="scientific">Prorocentrum cordatum</name>
    <dbReference type="NCBI Taxonomy" id="2364126"/>
    <lineage>
        <taxon>Eukaryota</taxon>
        <taxon>Sar</taxon>
        <taxon>Alveolata</taxon>
        <taxon>Dinophyceae</taxon>
        <taxon>Prorocentrales</taxon>
        <taxon>Prorocentraceae</taxon>
        <taxon>Prorocentrum</taxon>
    </lineage>
</organism>
<sequence length="430" mass="46427">DLGGSARHPAADALATERARRGETEERATQLERQVAQAERLAHAHRRALPAAGGGQPEREHAGWQQRELGGVAAEDCVSLRLLLSAEQRRSARLGEQVATLERERDGLRGRLAAEEDARRRLDQAVAALQEELQAGRTDGTAGDAARLELQQAAPLESLSLQAQLVAEESKVHAEAEEAVELQWRLQSAEESLAACGLARAAALAEASHAQGGGLQRRVASLEQEVERARSQEMAALQQRLRAVRAASLEECRSLVRELQVSEQRRTQEATEAATLRGHLDAREAWRSGGPARDAAPCGQQEELAICRRKLAEEEGLRAAGAAAAAAAARACEEECRELLSQLVSEESACYAESLEVASLRWRLADAAAGQGTAALAQVGSVQLHGSRLAQLDEATQRQCLALQDKIERLRPMVEAIAERERLCGGGERR</sequence>
<proteinExistence type="predicted"/>
<dbReference type="Proteomes" id="UP001189429">
    <property type="component" value="Unassembled WGS sequence"/>
</dbReference>
<evidence type="ECO:0000256" key="2">
    <source>
        <dbReference type="SAM" id="MobiDB-lite"/>
    </source>
</evidence>
<gene>
    <name evidence="3" type="ORF">PCOR1329_LOCUS32832</name>
</gene>